<evidence type="ECO:0000313" key="5">
    <source>
        <dbReference type="Proteomes" id="UP000243904"/>
    </source>
</evidence>
<reference evidence="5" key="1">
    <citation type="submission" date="2016-10" db="EMBL/GenBank/DDBJ databases">
        <authorList>
            <person name="Varghese N."/>
            <person name="Submissions S."/>
        </authorList>
    </citation>
    <scope>NUCLEOTIDE SEQUENCE [LARGE SCALE GENOMIC DNA]</scope>
    <source>
        <strain evidence="5">GAS369</strain>
    </source>
</reference>
<dbReference type="RefSeq" id="WP_244548850.1">
    <property type="nucleotide sequence ID" value="NZ_LT629750.1"/>
</dbReference>
<evidence type="ECO:0000256" key="1">
    <source>
        <dbReference type="ARBA" id="ARBA00010211"/>
    </source>
</evidence>
<dbReference type="Pfam" id="PF01557">
    <property type="entry name" value="FAA_hydrolase"/>
    <property type="match status" value="1"/>
</dbReference>
<dbReference type="Gene3D" id="3.90.850.10">
    <property type="entry name" value="Fumarylacetoacetase-like, C-terminal domain"/>
    <property type="match status" value="1"/>
</dbReference>
<evidence type="ECO:0000256" key="2">
    <source>
        <dbReference type="ARBA" id="ARBA00022723"/>
    </source>
</evidence>
<dbReference type="InterPro" id="IPR051121">
    <property type="entry name" value="FAH"/>
</dbReference>
<dbReference type="SUPFAM" id="SSF56529">
    <property type="entry name" value="FAH"/>
    <property type="match status" value="1"/>
</dbReference>
<proteinExistence type="inferred from homology"/>
<dbReference type="InterPro" id="IPR036663">
    <property type="entry name" value="Fumarylacetoacetase_C_sf"/>
</dbReference>
<gene>
    <name evidence="4" type="ORF">SAMN05444158_6175</name>
</gene>
<keyword evidence="2" id="KW-0479">Metal-binding</keyword>
<dbReference type="GO" id="GO:0016853">
    <property type="term" value="F:isomerase activity"/>
    <property type="evidence" value="ECO:0007669"/>
    <property type="project" value="UniProtKB-ARBA"/>
</dbReference>
<dbReference type="GO" id="GO:0046872">
    <property type="term" value="F:metal ion binding"/>
    <property type="evidence" value="ECO:0007669"/>
    <property type="project" value="UniProtKB-KW"/>
</dbReference>
<dbReference type="Proteomes" id="UP000243904">
    <property type="component" value="Chromosome I"/>
</dbReference>
<sequence length="312" mass="33641">MRGKFEPTVLEHFGVMKIIGFNTKGAAHLGVVEGEEVIDLQAVDPSLPNDLAELLRRNNGDLTSLKALAQRAPFNARRPLDGVDYALPVARPGKIICLGVNYREHLQEAFHGDRFEASPTIFMRCPSSLLSHGRPIIRPKVSATLDYEAEMVVVIGKRAKHLDVSNALSCIAGYSCANDGSIREFQGKTTQWDMGKNFDATGAFGPWMVTADDLPPGGKGLKIECRLNGTVMQSDNTENMIFPVAESIAYITQGMTLEPGDIIMTGTPSGVGLARKPPVWMKAGDICEIEIEGIGVLSNAIADESNSTGSLN</sequence>
<comment type="similarity">
    <text evidence="1">Belongs to the FAH family.</text>
</comment>
<dbReference type="PANTHER" id="PTHR42796:SF4">
    <property type="entry name" value="FUMARYLACETOACETATE HYDROLASE DOMAIN-CONTAINING PROTEIN 2A"/>
    <property type="match status" value="1"/>
</dbReference>
<dbReference type="AlphaFoldDB" id="A0A1H2AI05"/>
<dbReference type="GO" id="GO:0019752">
    <property type="term" value="P:carboxylic acid metabolic process"/>
    <property type="evidence" value="ECO:0007669"/>
    <property type="project" value="UniProtKB-ARBA"/>
</dbReference>
<evidence type="ECO:0000259" key="3">
    <source>
        <dbReference type="Pfam" id="PF01557"/>
    </source>
</evidence>
<dbReference type="InterPro" id="IPR011234">
    <property type="entry name" value="Fumarylacetoacetase-like_C"/>
</dbReference>
<dbReference type="FunFam" id="3.90.850.10:FF:000002">
    <property type="entry name" value="2-hydroxyhepta-2,4-diene-1,7-dioate isomerase"/>
    <property type="match status" value="1"/>
</dbReference>
<dbReference type="PANTHER" id="PTHR42796">
    <property type="entry name" value="FUMARYLACETOACETATE HYDROLASE DOMAIN-CONTAINING PROTEIN 2A-RELATED"/>
    <property type="match status" value="1"/>
</dbReference>
<feature type="domain" description="Fumarylacetoacetase-like C-terminal" evidence="3">
    <location>
        <begin position="94"/>
        <end position="301"/>
    </location>
</feature>
<protein>
    <submittedName>
        <fullName evidence="4">2-keto-4-pentenoate hydratase/2-oxohepta-3-ene-1,7-dioic acid hydratase (Catechol pathway)</fullName>
    </submittedName>
</protein>
<organism evidence="4 5">
    <name type="scientific">Bradyrhizobium canariense</name>
    <dbReference type="NCBI Taxonomy" id="255045"/>
    <lineage>
        <taxon>Bacteria</taxon>
        <taxon>Pseudomonadati</taxon>
        <taxon>Pseudomonadota</taxon>
        <taxon>Alphaproteobacteria</taxon>
        <taxon>Hyphomicrobiales</taxon>
        <taxon>Nitrobacteraceae</taxon>
        <taxon>Bradyrhizobium</taxon>
    </lineage>
</organism>
<dbReference type="EMBL" id="LT629750">
    <property type="protein sequence ID" value="SDT45540.1"/>
    <property type="molecule type" value="Genomic_DNA"/>
</dbReference>
<accession>A0A1H2AI05</accession>
<evidence type="ECO:0000313" key="4">
    <source>
        <dbReference type="EMBL" id="SDT45540.1"/>
    </source>
</evidence>
<name>A0A1H2AI05_9BRAD</name>
<keyword evidence="5" id="KW-1185">Reference proteome</keyword>